<sequence>MAIFSGYEIAGQKDIKQLTGLIISFRWSEISNSRYSASGGLQLSSEFEGKNYRKISYRYGYTQTLPWTLEGQEYPKGLDPFTALPPANPRNLSAPSVSNHQLGHPSQ</sequence>
<proteinExistence type="predicted"/>
<accession>A0ACC0B666</accession>
<evidence type="ECO:0000313" key="2">
    <source>
        <dbReference type="Proteomes" id="UP001060085"/>
    </source>
</evidence>
<dbReference type="Proteomes" id="UP001060085">
    <property type="component" value="Linkage Group LG04"/>
</dbReference>
<keyword evidence="2" id="KW-1185">Reference proteome</keyword>
<organism evidence="1 2">
    <name type="scientific">Catharanthus roseus</name>
    <name type="common">Madagascar periwinkle</name>
    <name type="synonym">Vinca rosea</name>
    <dbReference type="NCBI Taxonomy" id="4058"/>
    <lineage>
        <taxon>Eukaryota</taxon>
        <taxon>Viridiplantae</taxon>
        <taxon>Streptophyta</taxon>
        <taxon>Embryophyta</taxon>
        <taxon>Tracheophyta</taxon>
        <taxon>Spermatophyta</taxon>
        <taxon>Magnoliopsida</taxon>
        <taxon>eudicotyledons</taxon>
        <taxon>Gunneridae</taxon>
        <taxon>Pentapetalae</taxon>
        <taxon>asterids</taxon>
        <taxon>lamiids</taxon>
        <taxon>Gentianales</taxon>
        <taxon>Apocynaceae</taxon>
        <taxon>Rauvolfioideae</taxon>
        <taxon>Vinceae</taxon>
        <taxon>Catharanthinae</taxon>
        <taxon>Catharanthus</taxon>
    </lineage>
</organism>
<gene>
    <name evidence="1" type="ORF">M9H77_17977</name>
</gene>
<protein>
    <submittedName>
        <fullName evidence="1">Uncharacterized protein</fullName>
    </submittedName>
</protein>
<reference evidence="2" key="1">
    <citation type="journal article" date="2023" name="Nat. Plants">
        <title>Single-cell RNA sequencing provides a high-resolution roadmap for understanding the multicellular compartmentation of specialized metabolism.</title>
        <authorList>
            <person name="Sun S."/>
            <person name="Shen X."/>
            <person name="Li Y."/>
            <person name="Li Y."/>
            <person name="Wang S."/>
            <person name="Li R."/>
            <person name="Zhang H."/>
            <person name="Shen G."/>
            <person name="Guo B."/>
            <person name="Wei J."/>
            <person name="Xu J."/>
            <person name="St-Pierre B."/>
            <person name="Chen S."/>
            <person name="Sun C."/>
        </authorList>
    </citation>
    <scope>NUCLEOTIDE SEQUENCE [LARGE SCALE GENOMIC DNA]</scope>
</reference>
<dbReference type="EMBL" id="CM044704">
    <property type="protein sequence ID" value="KAI5668124.1"/>
    <property type="molecule type" value="Genomic_DNA"/>
</dbReference>
<name>A0ACC0B666_CATRO</name>
<comment type="caution">
    <text evidence="1">The sequence shown here is derived from an EMBL/GenBank/DDBJ whole genome shotgun (WGS) entry which is preliminary data.</text>
</comment>
<evidence type="ECO:0000313" key="1">
    <source>
        <dbReference type="EMBL" id="KAI5668124.1"/>
    </source>
</evidence>